<feature type="domain" description="NADP-dependent oxidoreductase" evidence="2">
    <location>
        <begin position="17"/>
        <end position="342"/>
    </location>
</feature>
<dbReference type="InterPro" id="IPR050523">
    <property type="entry name" value="AKR_Detox_Biosynth"/>
</dbReference>
<reference evidence="3 4" key="2">
    <citation type="submission" date="2019-02" db="EMBL/GenBank/DDBJ databases">
        <title>'Lichenibacterium ramalinii' gen. nov. sp. nov., 'Lichenibacterium minor' gen. nov. sp. nov.</title>
        <authorList>
            <person name="Pankratov T."/>
        </authorList>
    </citation>
    <scope>NUCLEOTIDE SEQUENCE [LARGE SCALE GENOMIC DNA]</scope>
    <source>
        <strain evidence="3 4">RmlP001</strain>
    </source>
</reference>
<dbReference type="Pfam" id="PF00248">
    <property type="entry name" value="Aldo_ket_red"/>
    <property type="match status" value="1"/>
</dbReference>
<evidence type="ECO:0000313" key="3">
    <source>
        <dbReference type="EMBL" id="RYB07768.1"/>
    </source>
</evidence>
<dbReference type="RefSeq" id="WP_129217240.1">
    <property type="nucleotide sequence ID" value="NZ_QYBC01000001.1"/>
</dbReference>
<dbReference type="EMBL" id="QYBC01000001">
    <property type="protein sequence ID" value="RYB07768.1"/>
    <property type="molecule type" value="Genomic_DNA"/>
</dbReference>
<dbReference type="PANTHER" id="PTHR43364:SF4">
    <property type="entry name" value="NAD(P)-LINKED OXIDOREDUCTASE SUPERFAMILY PROTEIN"/>
    <property type="match status" value="1"/>
</dbReference>
<reference evidence="3 4" key="1">
    <citation type="submission" date="2018-09" db="EMBL/GenBank/DDBJ databases">
        <authorList>
            <person name="Grouzdev D.S."/>
            <person name="Krutkina M.S."/>
        </authorList>
    </citation>
    <scope>NUCLEOTIDE SEQUENCE [LARGE SCALE GENOMIC DNA]</scope>
    <source>
        <strain evidence="3 4">RmlP001</strain>
    </source>
</reference>
<dbReference type="InterPro" id="IPR036812">
    <property type="entry name" value="NAD(P)_OxRdtase_dom_sf"/>
</dbReference>
<sequence>MFEKRKLGRTGLDVTSICLGTMTWGQQNTEAEGHAQLDLAIGRGINFIDTAEMYSIPPKAETQGSTERIIGTWLKSRGGRERIVVASKVSGRSSNDWLRPGGKPARLDEGNIRYAVEGSLKRLQTDYIDLYQLHWPDRVVSLFGAGGNVFRDLPRPDDSVPIADTLGALGRLVEEGKIRHVGLSNETPWGTMRFLAAAEAGHGPRIAAIQNSYNLINRNYELGLAEIGLREDVGLLAYSPLGQGYLTGKYQGGARPAGARSTLFNRGQRYEKPGVATAIDAYLALAREFGLDPAQMALAFVTSRKFVASNIIGATSIAQLETALASADVAITPELEDRIDAIHQVHQNPAP</sequence>
<proteinExistence type="predicted"/>
<name>A0A4Q2RH13_9HYPH</name>
<dbReference type="GO" id="GO:0016491">
    <property type="term" value="F:oxidoreductase activity"/>
    <property type="evidence" value="ECO:0007669"/>
    <property type="project" value="UniProtKB-KW"/>
</dbReference>
<evidence type="ECO:0000256" key="1">
    <source>
        <dbReference type="ARBA" id="ARBA00023002"/>
    </source>
</evidence>
<evidence type="ECO:0000259" key="2">
    <source>
        <dbReference type="Pfam" id="PF00248"/>
    </source>
</evidence>
<protein>
    <submittedName>
        <fullName evidence="3">Aldo/keto reductase</fullName>
    </submittedName>
</protein>
<organism evidence="3 4">
    <name type="scientific">Lichenibacterium ramalinae</name>
    <dbReference type="NCBI Taxonomy" id="2316527"/>
    <lineage>
        <taxon>Bacteria</taxon>
        <taxon>Pseudomonadati</taxon>
        <taxon>Pseudomonadota</taxon>
        <taxon>Alphaproteobacteria</taxon>
        <taxon>Hyphomicrobiales</taxon>
        <taxon>Lichenihabitantaceae</taxon>
        <taxon>Lichenibacterium</taxon>
    </lineage>
</organism>
<accession>A0A4Q2RH13</accession>
<keyword evidence="1" id="KW-0560">Oxidoreductase</keyword>
<dbReference type="AlphaFoldDB" id="A0A4Q2RH13"/>
<dbReference type="OrthoDB" id="9803483at2"/>
<dbReference type="PANTHER" id="PTHR43364">
    <property type="entry name" value="NADH-SPECIFIC METHYLGLYOXAL REDUCTASE-RELATED"/>
    <property type="match status" value="1"/>
</dbReference>
<dbReference type="SUPFAM" id="SSF51430">
    <property type="entry name" value="NAD(P)-linked oxidoreductase"/>
    <property type="match status" value="1"/>
</dbReference>
<comment type="caution">
    <text evidence="3">The sequence shown here is derived from an EMBL/GenBank/DDBJ whole genome shotgun (WGS) entry which is preliminary data.</text>
</comment>
<dbReference type="Proteomes" id="UP000289411">
    <property type="component" value="Unassembled WGS sequence"/>
</dbReference>
<dbReference type="InterPro" id="IPR023210">
    <property type="entry name" value="NADP_OxRdtase_dom"/>
</dbReference>
<dbReference type="CDD" id="cd19094">
    <property type="entry name" value="AKR_Tas-like"/>
    <property type="match status" value="1"/>
</dbReference>
<evidence type="ECO:0000313" key="4">
    <source>
        <dbReference type="Proteomes" id="UP000289411"/>
    </source>
</evidence>
<gene>
    <name evidence="3" type="ORF">D3272_01165</name>
</gene>
<keyword evidence="4" id="KW-1185">Reference proteome</keyword>
<dbReference type="Gene3D" id="3.20.20.100">
    <property type="entry name" value="NADP-dependent oxidoreductase domain"/>
    <property type="match status" value="1"/>
</dbReference>